<dbReference type="InterPro" id="IPR003043">
    <property type="entry name" value="Uropor_MeTrfase_CS"/>
</dbReference>
<dbReference type="AlphaFoldDB" id="A0A8J7ME01"/>
<dbReference type="InterPro" id="IPR014777">
    <property type="entry name" value="4pyrrole_Mease_sub1"/>
</dbReference>
<keyword evidence="14" id="KW-1185">Reference proteome</keyword>
<keyword evidence="4 10" id="KW-0489">Methyltransferase</keyword>
<dbReference type="EC" id="2.1.1.107" evidence="2"/>
<dbReference type="SUPFAM" id="SSF53790">
    <property type="entry name" value="Tetrapyrrole methylase"/>
    <property type="match status" value="1"/>
</dbReference>
<evidence type="ECO:0000313" key="14">
    <source>
        <dbReference type="Proteomes" id="UP000624703"/>
    </source>
</evidence>
<dbReference type="InterPro" id="IPR000878">
    <property type="entry name" value="4pyrrol_Mease"/>
</dbReference>
<feature type="domain" description="Tetrapyrrole biosynthesis uroporphyrinogen III synthase" evidence="12">
    <location>
        <begin position="269"/>
        <end position="495"/>
    </location>
</feature>
<gene>
    <name evidence="13" type="primary">cobA</name>
    <name evidence="13" type="ORF">JIN82_02895</name>
</gene>
<protein>
    <recommendedName>
        <fullName evidence="2">uroporphyrinogen-III C-methyltransferase</fullName>
        <ecNumber evidence="2">2.1.1.107</ecNumber>
    </recommendedName>
</protein>
<dbReference type="GO" id="GO:0009236">
    <property type="term" value="P:cobalamin biosynthetic process"/>
    <property type="evidence" value="ECO:0007669"/>
    <property type="project" value="UniProtKB-KW"/>
</dbReference>
<organism evidence="13 14">
    <name type="scientific">Persicirhabdus sediminis</name>
    <dbReference type="NCBI Taxonomy" id="454144"/>
    <lineage>
        <taxon>Bacteria</taxon>
        <taxon>Pseudomonadati</taxon>
        <taxon>Verrucomicrobiota</taxon>
        <taxon>Verrucomicrobiia</taxon>
        <taxon>Verrucomicrobiales</taxon>
        <taxon>Verrucomicrobiaceae</taxon>
        <taxon>Persicirhabdus</taxon>
    </lineage>
</organism>
<dbReference type="PROSITE" id="PS00840">
    <property type="entry name" value="SUMT_2"/>
    <property type="match status" value="1"/>
</dbReference>
<dbReference type="InterPro" id="IPR003754">
    <property type="entry name" value="4pyrrol_synth_uPrphyn_synth"/>
</dbReference>
<dbReference type="CDD" id="cd11642">
    <property type="entry name" value="SUMT"/>
    <property type="match status" value="1"/>
</dbReference>
<dbReference type="InterPro" id="IPR036108">
    <property type="entry name" value="4pyrrol_syn_uPrphyn_synt_sf"/>
</dbReference>
<dbReference type="InterPro" id="IPR014776">
    <property type="entry name" value="4pyrrole_Mease_sub2"/>
</dbReference>
<dbReference type="Gene3D" id="3.40.1010.10">
    <property type="entry name" value="Cobalt-precorrin-4 Transmethylase, Domain 1"/>
    <property type="match status" value="1"/>
</dbReference>
<comment type="caution">
    <text evidence="13">The sequence shown here is derived from an EMBL/GenBank/DDBJ whole genome shotgun (WGS) entry which is preliminary data.</text>
</comment>
<dbReference type="CDD" id="cd06578">
    <property type="entry name" value="HemD"/>
    <property type="match status" value="1"/>
</dbReference>
<evidence type="ECO:0000256" key="1">
    <source>
        <dbReference type="ARBA" id="ARBA00005879"/>
    </source>
</evidence>
<dbReference type="Gene3D" id="3.30.950.10">
    <property type="entry name" value="Methyltransferase, Cobalt-precorrin-4 Transmethylase, Domain 2"/>
    <property type="match status" value="1"/>
</dbReference>
<dbReference type="GO" id="GO:0019354">
    <property type="term" value="P:siroheme biosynthetic process"/>
    <property type="evidence" value="ECO:0007669"/>
    <property type="project" value="InterPro"/>
</dbReference>
<evidence type="ECO:0000259" key="11">
    <source>
        <dbReference type="Pfam" id="PF00590"/>
    </source>
</evidence>
<keyword evidence="5 10" id="KW-0808">Transferase</keyword>
<dbReference type="Proteomes" id="UP000624703">
    <property type="component" value="Unassembled WGS sequence"/>
</dbReference>
<evidence type="ECO:0000313" key="13">
    <source>
        <dbReference type="EMBL" id="MBK1790099.1"/>
    </source>
</evidence>
<reference evidence="13" key="1">
    <citation type="submission" date="2021-01" db="EMBL/GenBank/DDBJ databases">
        <title>Modified the classification status of verrucomicrobia.</title>
        <authorList>
            <person name="Feng X."/>
        </authorList>
    </citation>
    <scope>NUCLEOTIDE SEQUENCE</scope>
    <source>
        <strain evidence="13">_KCTC 22039</strain>
    </source>
</reference>
<dbReference type="GO" id="GO:0004851">
    <property type="term" value="F:uroporphyrin-III C-methyltransferase activity"/>
    <property type="evidence" value="ECO:0007669"/>
    <property type="project" value="UniProtKB-EC"/>
</dbReference>
<dbReference type="NCBIfam" id="TIGR01469">
    <property type="entry name" value="cobA_cysG_Cterm"/>
    <property type="match status" value="1"/>
</dbReference>
<keyword evidence="6" id="KW-0949">S-adenosyl-L-methionine</keyword>
<dbReference type="Pfam" id="PF00590">
    <property type="entry name" value="TP_methylase"/>
    <property type="match status" value="1"/>
</dbReference>
<evidence type="ECO:0000256" key="9">
    <source>
        <dbReference type="ARBA" id="ARBA00060548"/>
    </source>
</evidence>
<evidence type="ECO:0000256" key="3">
    <source>
        <dbReference type="ARBA" id="ARBA00022573"/>
    </source>
</evidence>
<dbReference type="InterPro" id="IPR050161">
    <property type="entry name" value="Siro_Cobalamin_biosynth"/>
</dbReference>
<dbReference type="PANTHER" id="PTHR45790:SF3">
    <property type="entry name" value="S-ADENOSYL-L-METHIONINE-DEPENDENT UROPORPHYRINOGEN III METHYLTRANSFERASE, CHLOROPLASTIC"/>
    <property type="match status" value="1"/>
</dbReference>
<dbReference type="SUPFAM" id="SSF69618">
    <property type="entry name" value="HemD-like"/>
    <property type="match status" value="1"/>
</dbReference>
<evidence type="ECO:0000256" key="7">
    <source>
        <dbReference type="ARBA" id="ARBA00023244"/>
    </source>
</evidence>
<dbReference type="FunFam" id="3.30.950.10:FF:000001">
    <property type="entry name" value="Siroheme synthase"/>
    <property type="match status" value="1"/>
</dbReference>
<dbReference type="Gene3D" id="3.40.50.10090">
    <property type="match status" value="2"/>
</dbReference>
<comment type="pathway">
    <text evidence="8">Porphyrin-containing compound metabolism; siroheme biosynthesis; precorrin-2 from uroporphyrinogen III: step 1/1.</text>
</comment>
<evidence type="ECO:0000256" key="6">
    <source>
        <dbReference type="ARBA" id="ARBA00022691"/>
    </source>
</evidence>
<accession>A0A8J7ME01</accession>
<evidence type="ECO:0000256" key="2">
    <source>
        <dbReference type="ARBA" id="ARBA00012162"/>
    </source>
</evidence>
<dbReference type="NCBIfam" id="NF004790">
    <property type="entry name" value="PRK06136.1"/>
    <property type="match status" value="1"/>
</dbReference>
<keyword evidence="3" id="KW-0169">Cobalamin biosynthesis</keyword>
<dbReference type="FunFam" id="3.40.1010.10:FF:000001">
    <property type="entry name" value="Siroheme synthase"/>
    <property type="match status" value="1"/>
</dbReference>
<dbReference type="GO" id="GO:0032259">
    <property type="term" value="P:methylation"/>
    <property type="evidence" value="ECO:0007669"/>
    <property type="project" value="UniProtKB-KW"/>
</dbReference>
<dbReference type="EMBL" id="JAENIM010000016">
    <property type="protein sequence ID" value="MBK1790099.1"/>
    <property type="molecule type" value="Genomic_DNA"/>
</dbReference>
<dbReference type="InterPro" id="IPR035996">
    <property type="entry name" value="4pyrrol_Methylase_sf"/>
</dbReference>
<evidence type="ECO:0000256" key="8">
    <source>
        <dbReference type="ARBA" id="ARBA00025705"/>
    </source>
</evidence>
<evidence type="ECO:0000256" key="5">
    <source>
        <dbReference type="ARBA" id="ARBA00022679"/>
    </source>
</evidence>
<proteinExistence type="inferred from homology"/>
<dbReference type="RefSeq" id="WP_200310138.1">
    <property type="nucleotide sequence ID" value="NZ_JAENIM010000016.1"/>
</dbReference>
<name>A0A8J7ME01_9BACT</name>
<dbReference type="Pfam" id="PF02602">
    <property type="entry name" value="HEM4"/>
    <property type="match status" value="1"/>
</dbReference>
<sequence>MSKQGICYLTGGGPGDIGLVTLKARDRIAEADVLVYDALSSVELLSWTKADCEKINVGKRANKHTLPQEQINALLVEKVAAGNKVVRLKGGDPMIFGRGGEEAEALAAAGLRFEVIPGISSALAGPVYAGIPLTHREHGAQVTIFSGHEAEGKESSGVDYELLAKTRGCKVFLMGVSQIERITSEFIKYGADADTPITLTRWATTGRQKTIRGTLATIVDIVKEQNFKAPAVGVIGNIIEKMDKIQWYENRPLLGKRIVVTRTQMQSSRLSKKLTDIGADVLELPVIRVADPSDRQGFAEGVAHAHTYDWLVFTSPNGVERFFEAFFATYADARSIGGCRIAALGPGTAEKIKAYRFATDLIPDRHIAEGLVEAFEKNENIENQTVLWVRPENARPVLGDGLAKQGAIVDECIAYKIEAETEDPTGAAKRFAEEGADLVTFTSSSTARHFKDLELPWPAECKAASIGPQTSGTLKELGFEIGTEASPHNLDGLVEAIVELLGE</sequence>
<comment type="similarity">
    <text evidence="1 10">Belongs to the precorrin methyltransferase family.</text>
</comment>
<dbReference type="InterPro" id="IPR006366">
    <property type="entry name" value="CobA/CysG_C"/>
</dbReference>
<keyword evidence="7" id="KW-0627">Porphyrin biosynthesis</keyword>
<dbReference type="PANTHER" id="PTHR45790">
    <property type="entry name" value="SIROHEME SYNTHASE-RELATED"/>
    <property type="match status" value="1"/>
</dbReference>
<feature type="domain" description="Tetrapyrrole methylase" evidence="11">
    <location>
        <begin position="8"/>
        <end position="218"/>
    </location>
</feature>
<evidence type="ECO:0000256" key="10">
    <source>
        <dbReference type="RuleBase" id="RU003960"/>
    </source>
</evidence>
<evidence type="ECO:0000259" key="12">
    <source>
        <dbReference type="Pfam" id="PF02602"/>
    </source>
</evidence>
<comment type="pathway">
    <text evidence="9">Cofactor biosynthesis; adenosylcobalamin biosynthesis; precorrin-2 from uroporphyrinogen III: step 1/1.</text>
</comment>
<dbReference type="GO" id="GO:0004852">
    <property type="term" value="F:uroporphyrinogen-III synthase activity"/>
    <property type="evidence" value="ECO:0007669"/>
    <property type="project" value="InterPro"/>
</dbReference>
<evidence type="ECO:0000256" key="4">
    <source>
        <dbReference type="ARBA" id="ARBA00022603"/>
    </source>
</evidence>